<name>A0AA51N5V0_9BACT</name>
<dbReference type="Gene3D" id="1.10.10.10">
    <property type="entry name" value="Winged helix-like DNA-binding domain superfamily/Winged helix DNA-binding domain"/>
    <property type="match status" value="1"/>
</dbReference>
<dbReference type="PANTHER" id="PTHR30126:SF5">
    <property type="entry name" value="HTH-TYPE TRANSCRIPTIONAL ACTIVATOR CMPR"/>
    <property type="match status" value="1"/>
</dbReference>
<dbReference type="Pfam" id="PF03466">
    <property type="entry name" value="LysR_substrate"/>
    <property type="match status" value="1"/>
</dbReference>
<accession>A0AA51N5V0</accession>
<evidence type="ECO:0000256" key="2">
    <source>
        <dbReference type="ARBA" id="ARBA00023015"/>
    </source>
</evidence>
<dbReference type="Proteomes" id="UP001244443">
    <property type="component" value="Chromosome"/>
</dbReference>
<comment type="similarity">
    <text evidence="1">Belongs to the LysR transcriptional regulatory family.</text>
</comment>
<organism evidence="6 7">
    <name type="scientific">Marivirga arenosa</name>
    <dbReference type="NCBI Taxonomy" id="3059076"/>
    <lineage>
        <taxon>Bacteria</taxon>
        <taxon>Pseudomonadati</taxon>
        <taxon>Bacteroidota</taxon>
        <taxon>Cytophagia</taxon>
        <taxon>Cytophagales</taxon>
        <taxon>Marivirgaceae</taxon>
        <taxon>Marivirga</taxon>
    </lineage>
</organism>
<dbReference type="SUPFAM" id="SSF46785">
    <property type="entry name" value="Winged helix' DNA-binding domain"/>
    <property type="match status" value="1"/>
</dbReference>
<dbReference type="InterPro" id="IPR005119">
    <property type="entry name" value="LysR_subst-bd"/>
</dbReference>
<dbReference type="EMBL" id="CP129970">
    <property type="protein sequence ID" value="WMN06677.1"/>
    <property type="molecule type" value="Genomic_DNA"/>
</dbReference>
<dbReference type="GO" id="GO:0000976">
    <property type="term" value="F:transcription cis-regulatory region binding"/>
    <property type="evidence" value="ECO:0007669"/>
    <property type="project" value="TreeGrafter"/>
</dbReference>
<dbReference type="PANTHER" id="PTHR30126">
    <property type="entry name" value="HTH-TYPE TRANSCRIPTIONAL REGULATOR"/>
    <property type="match status" value="1"/>
</dbReference>
<dbReference type="GO" id="GO:0003700">
    <property type="term" value="F:DNA-binding transcription factor activity"/>
    <property type="evidence" value="ECO:0007669"/>
    <property type="project" value="InterPro"/>
</dbReference>
<evidence type="ECO:0000256" key="3">
    <source>
        <dbReference type="ARBA" id="ARBA00023125"/>
    </source>
</evidence>
<keyword evidence="7" id="KW-1185">Reference proteome</keyword>
<evidence type="ECO:0000259" key="5">
    <source>
        <dbReference type="PROSITE" id="PS50931"/>
    </source>
</evidence>
<dbReference type="AlphaFoldDB" id="A0AA51N5V0"/>
<dbReference type="PROSITE" id="PS50931">
    <property type="entry name" value="HTH_LYSR"/>
    <property type="match status" value="1"/>
</dbReference>
<dbReference type="Pfam" id="PF00126">
    <property type="entry name" value="HTH_1"/>
    <property type="match status" value="1"/>
</dbReference>
<gene>
    <name evidence="6" type="ORF">QYS48_20655</name>
</gene>
<reference evidence="6" key="1">
    <citation type="submission" date="2023-08" db="EMBL/GenBank/DDBJ databases">
        <title>Comparative genomics and taxonomic characterization of three novel marine species of genus Marivirga.</title>
        <authorList>
            <person name="Muhammad N."/>
            <person name="Kim S.-G."/>
        </authorList>
    </citation>
    <scope>NUCLEOTIDE SEQUENCE [LARGE SCALE GENOMIC DNA]</scope>
    <source>
        <strain evidence="6">ABR2-2</strain>
    </source>
</reference>
<protein>
    <submittedName>
        <fullName evidence="6">LysR family transcriptional regulator</fullName>
    </submittedName>
</protein>
<keyword evidence="2" id="KW-0805">Transcription regulation</keyword>
<dbReference type="InterPro" id="IPR000847">
    <property type="entry name" value="LysR_HTH_N"/>
</dbReference>
<dbReference type="RefSeq" id="WP_308356579.1">
    <property type="nucleotide sequence ID" value="NZ_CP129970.2"/>
</dbReference>
<feature type="domain" description="HTH lysR-type" evidence="5">
    <location>
        <begin position="1"/>
        <end position="60"/>
    </location>
</feature>
<evidence type="ECO:0000313" key="7">
    <source>
        <dbReference type="Proteomes" id="UP001244443"/>
    </source>
</evidence>
<sequence>MNYTLHQLQIFHKIVELGSITKASEALHLTQPAVSIQLKNLQSQFDKPLLEIIGRKVYITDFGNEIANNIESIVAELDQIEKKRFSSADKLSGKLKLSIVSTAEYIMPHFLTDFIKKYPEIQLSMEVTNKQSVIESLENNKVDFSMVSVLPDMAINHMELMKNELYLVGPANSELNKKKYDVDIFRELPLIYREEGSGTRYTMESFIKKNKIPARMNLKLATNEAVKQAVIAGLGYSILPLIGIKNELKNRDLKIIPVKNFPIHSTWHLIWLKEKRFSPVAQAYLDFIKKEIPHIIEAKFQS</sequence>
<dbReference type="SUPFAM" id="SSF53850">
    <property type="entry name" value="Periplasmic binding protein-like II"/>
    <property type="match status" value="1"/>
</dbReference>
<dbReference type="InterPro" id="IPR036390">
    <property type="entry name" value="WH_DNA-bd_sf"/>
</dbReference>
<dbReference type="InterPro" id="IPR036388">
    <property type="entry name" value="WH-like_DNA-bd_sf"/>
</dbReference>
<keyword evidence="3" id="KW-0238">DNA-binding</keyword>
<dbReference type="Gene3D" id="3.40.190.290">
    <property type="match status" value="1"/>
</dbReference>
<keyword evidence="4" id="KW-0804">Transcription</keyword>
<evidence type="ECO:0000256" key="4">
    <source>
        <dbReference type="ARBA" id="ARBA00023163"/>
    </source>
</evidence>
<evidence type="ECO:0000256" key="1">
    <source>
        <dbReference type="ARBA" id="ARBA00009437"/>
    </source>
</evidence>
<proteinExistence type="inferred from homology"/>
<evidence type="ECO:0000313" key="6">
    <source>
        <dbReference type="EMBL" id="WMN06677.1"/>
    </source>
</evidence>